<keyword evidence="2" id="KW-1185">Reference proteome</keyword>
<dbReference type="EMBL" id="VULQ01000006">
    <property type="protein sequence ID" value="MSS77936.1"/>
    <property type="molecule type" value="Genomic_DNA"/>
</dbReference>
<evidence type="ECO:0000313" key="1">
    <source>
        <dbReference type="EMBL" id="MSS77936.1"/>
    </source>
</evidence>
<dbReference type="Pfam" id="PF19842">
    <property type="entry name" value="YqeC"/>
    <property type="match status" value="1"/>
</dbReference>
<protein>
    <submittedName>
        <fullName evidence="1">Putative selenium-dependent hydroxylase accessory protein YqeC</fullName>
    </submittedName>
</protein>
<proteinExistence type="predicted"/>
<dbReference type="NCBIfam" id="TIGR03172">
    <property type="entry name" value="selenium cofactor biosynthesis protein YqeC"/>
    <property type="match status" value="1"/>
</dbReference>
<dbReference type="InterPro" id="IPR036565">
    <property type="entry name" value="Mur-like_cat_sf"/>
</dbReference>
<gene>
    <name evidence="1" type="primary">yqeC</name>
    <name evidence="1" type="ORF">FYJ26_05820</name>
</gene>
<dbReference type="SUPFAM" id="SSF53623">
    <property type="entry name" value="MurD-like peptide ligases, catalytic domain"/>
    <property type="match status" value="1"/>
</dbReference>
<reference evidence="1 2" key="1">
    <citation type="submission" date="2019-08" db="EMBL/GenBank/DDBJ databases">
        <title>In-depth cultivation of the pig gut microbiome towards novel bacterial diversity and tailored functional studies.</title>
        <authorList>
            <person name="Wylensek D."/>
            <person name="Hitch T.C.A."/>
            <person name="Clavel T."/>
        </authorList>
    </citation>
    <scope>NUCLEOTIDE SEQUENCE [LARGE SCALE GENOMIC DNA]</scope>
    <source>
        <strain evidence="1 2">WCA-380-WT-2B</strain>
    </source>
</reference>
<dbReference type="AlphaFoldDB" id="A0A6N7VSU7"/>
<organism evidence="1 2">
    <name type="scientific">Anaerococcus porci</name>
    <dbReference type="NCBI Taxonomy" id="2652269"/>
    <lineage>
        <taxon>Bacteria</taxon>
        <taxon>Bacillati</taxon>
        <taxon>Bacillota</taxon>
        <taxon>Tissierellia</taxon>
        <taxon>Tissierellales</taxon>
        <taxon>Peptoniphilaceae</taxon>
        <taxon>Anaerococcus</taxon>
    </lineage>
</organism>
<accession>A0A6N7VSU7</accession>
<evidence type="ECO:0000313" key="2">
    <source>
        <dbReference type="Proteomes" id="UP000441925"/>
    </source>
</evidence>
<dbReference type="GO" id="GO:0005524">
    <property type="term" value="F:ATP binding"/>
    <property type="evidence" value="ECO:0007669"/>
    <property type="project" value="InterPro"/>
</dbReference>
<sequence length="237" mass="27667">MKKDILDILDIKKNDIISITGSAGKTSLMFYLAKRLRDKGKVLVTTSTKIKVPKNDEYDFLYTSKKDYKRPINNKLVVIGKLIKDKNKLKSIDKDILLEKIKDFDFTLIEADGSRNLPLKYWKDYEPVIYKETSKAIGIFPIKVLGKKPNNDFIYNYEDYIRNIGKDIISKEIILKLIKSKPGIFKGFEGKKIIYINQVESNEEKEKAYDLAKYLKDNLDEVMVFYGSILKEEYYEN</sequence>
<comment type="caution">
    <text evidence="1">The sequence shown here is derived from an EMBL/GenBank/DDBJ whole genome shotgun (WGS) entry which is preliminary data.</text>
</comment>
<name>A0A6N7VSU7_9FIRM</name>
<dbReference type="InterPro" id="IPR017587">
    <property type="entry name" value="YqeC"/>
</dbReference>
<dbReference type="Proteomes" id="UP000441925">
    <property type="component" value="Unassembled WGS sequence"/>
</dbReference>
<dbReference type="RefSeq" id="WP_154540580.1">
    <property type="nucleotide sequence ID" value="NZ_VULQ01000006.1"/>
</dbReference>
<dbReference type="Gene3D" id="3.40.1190.10">
    <property type="entry name" value="Mur-like, catalytic domain"/>
    <property type="match status" value="1"/>
</dbReference>